<dbReference type="OrthoDB" id="5145954at2759"/>
<dbReference type="Proteomes" id="UP000028045">
    <property type="component" value="Unassembled WGS sequence"/>
</dbReference>
<proteinExistence type="predicted"/>
<keyword evidence="3" id="KW-1185">Reference proteome</keyword>
<feature type="chain" id="PRO_5001771919" evidence="1">
    <location>
        <begin position="21"/>
        <end position="154"/>
    </location>
</feature>
<feature type="signal peptide" evidence="1">
    <location>
        <begin position="1"/>
        <end position="20"/>
    </location>
</feature>
<dbReference type="HOGENOM" id="CLU_113831_1_0_1"/>
<evidence type="ECO:0000313" key="2">
    <source>
        <dbReference type="EMBL" id="KEY74695.1"/>
    </source>
</evidence>
<dbReference type="AlphaFoldDB" id="A0A084BAW6"/>
<gene>
    <name evidence="2" type="ORF">S7711_10951</name>
</gene>
<keyword evidence="1" id="KW-0732">Signal</keyword>
<dbReference type="EMBL" id="KL647495">
    <property type="protein sequence ID" value="KEY74695.1"/>
    <property type="molecule type" value="Genomic_DNA"/>
</dbReference>
<sequence>MVSFRTIALWATSALAAALSERQIDIPDDWTWSVENWHAGCQRTCYYNFNVTIPSIEGQVLGAKAYCSGAESDDRFVHCQILEGANNPVAAKLLARPEGGNGGVPQQFAVSFQKSSYEGSPAYNFTAYNSTTYNAFVAPLMNFDMKPTEVLGTL</sequence>
<reference evidence="2 3" key="1">
    <citation type="journal article" date="2014" name="BMC Genomics">
        <title>Comparative genome sequencing reveals chemotype-specific gene clusters in the toxigenic black mold Stachybotrys.</title>
        <authorList>
            <person name="Semeiks J."/>
            <person name="Borek D."/>
            <person name="Otwinowski Z."/>
            <person name="Grishin N.V."/>
        </authorList>
    </citation>
    <scope>NUCLEOTIDE SEQUENCE [LARGE SCALE GENOMIC DNA]</scope>
    <source>
        <strain evidence="3">CBS 109288 / IBT 7711</strain>
    </source>
</reference>
<organism evidence="2 3">
    <name type="scientific">Stachybotrys chartarum (strain CBS 109288 / IBT 7711)</name>
    <name type="common">Toxic black mold</name>
    <name type="synonym">Stilbospora chartarum</name>
    <dbReference type="NCBI Taxonomy" id="1280523"/>
    <lineage>
        <taxon>Eukaryota</taxon>
        <taxon>Fungi</taxon>
        <taxon>Dikarya</taxon>
        <taxon>Ascomycota</taxon>
        <taxon>Pezizomycotina</taxon>
        <taxon>Sordariomycetes</taxon>
        <taxon>Hypocreomycetidae</taxon>
        <taxon>Hypocreales</taxon>
        <taxon>Stachybotryaceae</taxon>
        <taxon>Stachybotrys</taxon>
    </lineage>
</organism>
<accession>A0A084BAW6</accession>
<evidence type="ECO:0000256" key="1">
    <source>
        <dbReference type="SAM" id="SignalP"/>
    </source>
</evidence>
<name>A0A084BAW6_STACB</name>
<protein>
    <submittedName>
        <fullName evidence="2">Uncharacterized protein</fullName>
    </submittedName>
</protein>
<evidence type="ECO:0000313" key="3">
    <source>
        <dbReference type="Proteomes" id="UP000028045"/>
    </source>
</evidence>